<feature type="region of interest" description="Disordered" evidence="1">
    <location>
        <begin position="110"/>
        <end position="138"/>
    </location>
</feature>
<gene>
    <name evidence="2" type="ORF">CH367_19520</name>
</gene>
<dbReference type="EMBL" id="NPDS01000010">
    <property type="protein sequence ID" value="PJZ55665.1"/>
    <property type="molecule type" value="Genomic_DNA"/>
</dbReference>
<evidence type="ECO:0000313" key="3">
    <source>
        <dbReference type="Proteomes" id="UP000231879"/>
    </source>
</evidence>
<evidence type="ECO:0000256" key="1">
    <source>
        <dbReference type="SAM" id="MobiDB-lite"/>
    </source>
</evidence>
<keyword evidence="3" id="KW-1185">Reference proteome</keyword>
<accession>A0ABX4NFS9</accession>
<dbReference type="Proteomes" id="UP000231879">
    <property type="component" value="Unassembled WGS sequence"/>
</dbReference>
<proteinExistence type="predicted"/>
<name>A0ABX4NFS9_9LEPT</name>
<evidence type="ECO:0000313" key="2">
    <source>
        <dbReference type="EMBL" id="PJZ55665.1"/>
    </source>
</evidence>
<organism evidence="2 3">
    <name type="scientific">Leptospira barantonii</name>
    <dbReference type="NCBI Taxonomy" id="2023184"/>
    <lineage>
        <taxon>Bacteria</taxon>
        <taxon>Pseudomonadati</taxon>
        <taxon>Spirochaetota</taxon>
        <taxon>Spirochaetia</taxon>
        <taxon>Leptospirales</taxon>
        <taxon>Leptospiraceae</taxon>
        <taxon>Leptospira</taxon>
    </lineage>
</organism>
<comment type="caution">
    <text evidence="2">The sequence shown here is derived from an EMBL/GenBank/DDBJ whole genome shotgun (WGS) entry which is preliminary data.</text>
</comment>
<protein>
    <recommendedName>
        <fullName evidence="4">DUF5683 domain-containing protein</fullName>
    </recommendedName>
</protein>
<reference evidence="2 3" key="1">
    <citation type="submission" date="2017-07" db="EMBL/GenBank/DDBJ databases">
        <title>Leptospira spp. isolated from tropical soils.</title>
        <authorList>
            <person name="Thibeaux R."/>
            <person name="Iraola G."/>
            <person name="Ferres I."/>
            <person name="Bierque E."/>
            <person name="Girault D."/>
            <person name="Soupe-Gilbert M.-E."/>
            <person name="Picardeau M."/>
            <person name="Goarant C."/>
        </authorList>
    </citation>
    <scope>NUCLEOTIDE SEQUENCE [LARGE SCALE GENOMIC DNA]</scope>
    <source>
        <strain evidence="2 3">FH4-C-A1</strain>
    </source>
</reference>
<evidence type="ECO:0008006" key="4">
    <source>
        <dbReference type="Google" id="ProtNLM"/>
    </source>
</evidence>
<sequence length="306" mass="34576">MFAKIIDSFVKKNVKNFFLTFSVLLALVFSPKVRADVLILKNGKRIKADQVKMKNGNSVEIRIGNETQTIDFSKVESILPEFSAKKKIKEVVRKEKISKEADTTPVLAPAKSEQTIPLSPTEPEPAKTEPQEINTTSVAEPKKKNRYYRLQALIPGWSPLLLSDNYRIKATGGLIAFSELYLLYKGFEFFEKPERFFQAPFGPPASEAIVPWIASFSSSFNSSTNNFPVLFFQFQAPQLVVTNRGHIMEESEFNRQKQFYMVAFAAVLTLDFVLSSKDLIEGDFRSVRLSTSDGGRTSNISLTWVF</sequence>
<dbReference type="RefSeq" id="WP_100764180.1">
    <property type="nucleotide sequence ID" value="NZ_NPDS01000010.1"/>
</dbReference>